<comment type="caution">
    <text evidence="1">The sequence shown here is derived from an EMBL/GenBank/DDBJ whole genome shotgun (WGS) entry which is preliminary data.</text>
</comment>
<accession>A0ACC0F5S7</accession>
<dbReference type="Proteomes" id="UP001060215">
    <property type="component" value="Chromosome 11"/>
</dbReference>
<sequence length="72" mass="8600">MEETRAPLLLDLQVLEPKFMFKPKTVQCMELFVMAKLRWRLQVITPFDFVDYFFAMPITQFLCGKRGRDVPK</sequence>
<organism evidence="1 2">
    <name type="scientific">Camellia lanceoleosa</name>
    <dbReference type="NCBI Taxonomy" id="1840588"/>
    <lineage>
        <taxon>Eukaryota</taxon>
        <taxon>Viridiplantae</taxon>
        <taxon>Streptophyta</taxon>
        <taxon>Embryophyta</taxon>
        <taxon>Tracheophyta</taxon>
        <taxon>Spermatophyta</taxon>
        <taxon>Magnoliopsida</taxon>
        <taxon>eudicotyledons</taxon>
        <taxon>Gunneridae</taxon>
        <taxon>Pentapetalae</taxon>
        <taxon>asterids</taxon>
        <taxon>Ericales</taxon>
        <taxon>Theaceae</taxon>
        <taxon>Camellia</taxon>
    </lineage>
</organism>
<keyword evidence="2" id="KW-1185">Reference proteome</keyword>
<reference evidence="1 2" key="1">
    <citation type="journal article" date="2022" name="Plant J.">
        <title>Chromosome-level genome of Camellia lanceoleosa provides a valuable resource for understanding genome evolution and self-incompatibility.</title>
        <authorList>
            <person name="Gong W."/>
            <person name="Xiao S."/>
            <person name="Wang L."/>
            <person name="Liao Z."/>
            <person name="Chang Y."/>
            <person name="Mo W."/>
            <person name="Hu G."/>
            <person name="Li W."/>
            <person name="Zhao G."/>
            <person name="Zhu H."/>
            <person name="Hu X."/>
            <person name="Ji K."/>
            <person name="Xiang X."/>
            <person name="Song Q."/>
            <person name="Yuan D."/>
            <person name="Jin S."/>
            <person name="Zhang L."/>
        </authorList>
    </citation>
    <scope>NUCLEOTIDE SEQUENCE [LARGE SCALE GENOMIC DNA]</scope>
    <source>
        <strain evidence="1">SQ_2022a</strain>
    </source>
</reference>
<evidence type="ECO:0000313" key="1">
    <source>
        <dbReference type="EMBL" id="KAI7983955.1"/>
    </source>
</evidence>
<protein>
    <submittedName>
        <fullName evidence="1">Cyclin-D2-1</fullName>
    </submittedName>
</protein>
<proteinExistence type="predicted"/>
<dbReference type="EMBL" id="CM045768">
    <property type="protein sequence ID" value="KAI7983955.1"/>
    <property type="molecule type" value="Genomic_DNA"/>
</dbReference>
<gene>
    <name evidence="1" type="ORF">LOK49_LG15G01681</name>
</gene>
<evidence type="ECO:0000313" key="2">
    <source>
        <dbReference type="Proteomes" id="UP001060215"/>
    </source>
</evidence>
<name>A0ACC0F5S7_9ERIC</name>